<sequence length="181" mass="20259">MASARNDHLMKQRSVIEFFTAEGCSAVVIHKRMIAVHTVRLVLLKVMFESGRDFIKEKTLKKQQSVFAKGPGGRSLQLTLCTNRSRQTQCALEQLELPTIPHPPYGPDLAPSDFFLFPLLKKHLKGNHYETDAEVEADVCSWCRSQTPESSPTECENLYSAGTSVLNAMVTMLKNDSSSDR</sequence>
<dbReference type="InterPro" id="IPR036397">
    <property type="entry name" value="RNaseH_sf"/>
</dbReference>
<protein>
    <submittedName>
        <fullName evidence="1">Transposase</fullName>
    </submittedName>
</protein>
<dbReference type="EMBL" id="BMAT01013681">
    <property type="protein sequence ID" value="GFS18197.1"/>
    <property type="molecule type" value="Genomic_DNA"/>
</dbReference>
<name>A0AAV4J5X5_9GAST</name>
<reference evidence="1 2" key="1">
    <citation type="journal article" date="2021" name="Elife">
        <title>Chloroplast acquisition without the gene transfer in kleptoplastic sea slugs, Plakobranchus ocellatus.</title>
        <authorList>
            <person name="Maeda T."/>
            <person name="Takahashi S."/>
            <person name="Yoshida T."/>
            <person name="Shimamura S."/>
            <person name="Takaki Y."/>
            <person name="Nagai Y."/>
            <person name="Toyoda A."/>
            <person name="Suzuki Y."/>
            <person name="Arimoto A."/>
            <person name="Ishii H."/>
            <person name="Satoh N."/>
            <person name="Nishiyama T."/>
            <person name="Hasebe M."/>
            <person name="Maruyama T."/>
            <person name="Minagawa J."/>
            <person name="Obokata J."/>
            <person name="Shigenobu S."/>
        </authorList>
    </citation>
    <scope>NUCLEOTIDE SEQUENCE [LARGE SCALE GENOMIC DNA]</scope>
</reference>
<accession>A0AAV4J5X5</accession>
<keyword evidence="2" id="KW-1185">Reference proteome</keyword>
<dbReference type="GO" id="GO:0003676">
    <property type="term" value="F:nucleic acid binding"/>
    <property type="evidence" value="ECO:0007669"/>
    <property type="project" value="InterPro"/>
</dbReference>
<dbReference type="AlphaFoldDB" id="A0AAV4J5X5"/>
<dbReference type="PANTHER" id="PTHR46060">
    <property type="entry name" value="MARINER MOS1 TRANSPOSASE-LIKE PROTEIN"/>
    <property type="match status" value="1"/>
</dbReference>
<dbReference type="Gene3D" id="3.30.420.10">
    <property type="entry name" value="Ribonuclease H-like superfamily/Ribonuclease H"/>
    <property type="match status" value="1"/>
</dbReference>
<organism evidence="1 2">
    <name type="scientific">Elysia marginata</name>
    <dbReference type="NCBI Taxonomy" id="1093978"/>
    <lineage>
        <taxon>Eukaryota</taxon>
        <taxon>Metazoa</taxon>
        <taxon>Spiralia</taxon>
        <taxon>Lophotrochozoa</taxon>
        <taxon>Mollusca</taxon>
        <taxon>Gastropoda</taxon>
        <taxon>Heterobranchia</taxon>
        <taxon>Euthyneura</taxon>
        <taxon>Panpulmonata</taxon>
        <taxon>Sacoglossa</taxon>
        <taxon>Placobranchoidea</taxon>
        <taxon>Plakobranchidae</taxon>
        <taxon>Elysia</taxon>
    </lineage>
</organism>
<evidence type="ECO:0000313" key="1">
    <source>
        <dbReference type="EMBL" id="GFS18197.1"/>
    </source>
</evidence>
<proteinExistence type="predicted"/>
<dbReference type="PANTHER" id="PTHR46060:SF1">
    <property type="entry name" value="MARINER MOS1 TRANSPOSASE-LIKE PROTEIN"/>
    <property type="match status" value="1"/>
</dbReference>
<comment type="caution">
    <text evidence="1">The sequence shown here is derived from an EMBL/GenBank/DDBJ whole genome shotgun (WGS) entry which is preliminary data.</text>
</comment>
<evidence type="ECO:0000313" key="2">
    <source>
        <dbReference type="Proteomes" id="UP000762676"/>
    </source>
</evidence>
<dbReference type="InterPro" id="IPR052709">
    <property type="entry name" value="Transposase-MT_Hybrid"/>
</dbReference>
<dbReference type="Proteomes" id="UP000762676">
    <property type="component" value="Unassembled WGS sequence"/>
</dbReference>
<gene>
    <name evidence="1" type="ORF">ElyMa_006841900</name>
</gene>